<dbReference type="PROSITE" id="PS50108">
    <property type="entry name" value="CRIB"/>
    <property type="match status" value="1"/>
</dbReference>
<proteinExistence type="predicted"/>
<dbReference type="EMBL" id="CAAKNF010000192">
    <property type="protein sequence ID" value="VIO90122.1"/>
    <property type="molecule type" value="Genomic_DNA"/>
</dbReference>
<evidence type="ECO:0000259" key="1">
    <source>
        <dbReference type="PROSITE" id="PS50108"/>
    </source>
</evidence>
<accession>A0A1P6BYB7</accession>
<reference evidence="2" key="2">
    <citation type="submission" date="2012-12" db="EMBL/GenBank/DDBJ databases">
        <authorList>
            <consortium name="WormBase Consortium"/>
            <person name="Ghedin E."/>
            <person name="Paulini M."/>
        </authorList>
    </citation>
    <scope>NUCLEOTIDE SEQUENCE</scope>
    <source>
        <strain evidence="2">FR3</strain>
    </source>
</reference>
<dbReference type="CTD" id="6097970"/>
<dbReference type="OrthoDB" id="1022360at2759"/>
<sequence length="154" mass="18532">MNLCCFVDGTKRVKRIEISEPVNFEHKIHIGLDSIHGFDENNDELLKEIFREAQSLIANYFQQKLIAKEWYLARKDEWKLIKQQRSLKNTMDSIRLRCNKQSRPTLNIVKYFDQVKKMNHLKDKTLEEYYYESERKQIKCTMNCSKEFNNDSNS</sequence>
<dbReference type="CDD" id="cd00132">
    <property type="entry name" value="CRIB"/>
    <property type="match status" value="1"/>
</dbReference>
<organism evidence="2">
    <name type="scientific">Brugia malayi</name>
    <name type="common">Filarial nematode worm</name>
    <dbReference type="NCBI Taxonomy" id="6279"/>
    <lineage>
        <taxon>Eukaryota</taxon>
        <taxon>Metazoa</taxon>
        <taxon>Ecdysozoa</taxon>
        <taxon>Nematoda</taxon>
        <taxon>Chromadorea</taxon>
        <taxon>Rhabditida</taxon>
        <taxon>Spirurina</taxon>
        <taxon>Spiruromorpha</taxon>
        <taxon>Filarioidea</taxon>
        <taxon>Onchocercidae</taxon>
        <taxon>Brugia</taxon>
    </lineage>
</organism>
<dbReference type="KEGG" id="bmy:BM_BM359"/>
<dbReference type="Pfam" id="PF00786">
    <property type="entry name" value="PBD"/>
    <property type="match status" value="1"/>
</dbReference>
<dbReference type="InterPro" id="IPR036936">
    <property type="entry name" value="CRIB_dom_sf"/>
</dbReference>
<reference evidence="5" key="4">
    <citation type="submission" date="2019-12" db="UniProtKB">
        <authorList>
            <consortium name="WormBaseParasite"/>
        </authorList>
    </citation>
    <scope>IDENTIFICATION</scope>
</reference>
<reference evidence="3" key="3">
    <citation type="submission" date="2019-04" db="EMBL/GenBank/DDBJ databases">
        <authorList>
            <person name="Howe K."/>
            <person name="Paulini M."/>
            <person name="Williams G."/>
        </authorList>
    </citation>
    <scope>NUCLEOTIDE SEQUENCE [LARGE SCALE GENOMIC DNA]</scope>
    <source>
        <strain evidence="3">FR3</strain>
    </source>
</reference>
<name>A0A1P6BYB7_BRUMA</name>
<dbReference type="AlphaFoldDB" id="A0A1P6BYB7"/>
<gene>
    <name evidence="2 5" type="primary">Bm359</name>
    <name evidence="3" type="ORF">BM_BM359</name>
    <name evidence="2" type="ORF">BM_Bm359</name>
</gene>
<feature type="domain" description="CRIB" evidence="1">
    <location>
        <begin position="18"/>
        <end position="31"/>
    </location>
</feature>
<evidence type="ECO:0000313" key="3">
    <source>
        <dbReference type="EMBL" id="VIO90122.1"/>
    </source>
</evidence>
<keyword evidence="4" id="KW-1185">Reference proteome</keyword>
<evidence type="ECO:0000313" key="2">
    <source>
        <dbReference type="EMBL" id="CDP93602.1"/>
    </source>
</evidence>
<dbReference type="InterPro" id="IPR000095">
    <property type="entry name" value="CRIB_dom"/>
</dbReference>
<protein>
    <submittedName>
        <fullName evidence="2">Bm359, isoform b</fullName>
    </submittedName>
    <submittedName>
        <fullName evidence="5">CRIB domain-containing protein</fullName>
    </submittedName>
</protein>
<dbReference type="Gene3D" id="3.90.810.10">
    <property type="entry name" value="CRIB domain"/>
    <property type="match status" value="1"/>
</dbReference>
<evidence type="ECO:0000313" key="5">
    <source>
        <dbReference type="WBParaSite" id="Bm359.1"/>
    </source>
</evidence>
<dbReference type="SMART" id="SM00285">
    <property type="entry name" value="PBD"/>
    <property type="match status" value="1"/>
</dbReference>
<dbReference type="Proteomes" id="UP000006672">
    <property type="component" value="Unassembled WGS sequence"/>
</dbReference>
<accession>A0A4E9F864</accession>
<dbReference type="RefSeq" id="XP_042932066.1">
    <property type="nucleotide sequence ID" value="XM_043076132.1"/>
</dbReference>
<dbReference type="GeneID" id="6097970"/>
<reference evidence="2 4" key="1">
    <citation type="journal article" date="2007" name="Science">
        <title>Draft genome of the filarial nematode parasite Brugia malayi.</title>
        <authorList>
            <person name="Ghedin E."/>
            <person name="Wang S."/>
            <person name="Spiro D."/>
            <person name="Caler E."/>
            <person name="Zhao Q."/>
            <person name="Crabtree J."/>
            <person name="Allen J.E."/>
            <person name="Delcher A.L."/>
            <person name="Guiliano D.B."/>
            <person name="Miranda-Saavedra D."/>
            <person name="Angiuoli S.V."/>
            <person name="Creasy T."/>
            <person name="Amedeo P."/>
            <person name="Haas B."/>
            <person name="El-Sayed N.M."/>
            <person name="Wortman J.R."/>
            <person name="Feldblyum T."/>
            <person name="Tallon L."/>
            <person name="Schatz M."/>
            <person name="Shumway M."/>
            <person name="Koo H."/>
            <person name="Salzberg S.L."/>
            <person name="Schobel S."/>
            <person name="Pertea M."/>
            <person name="Pop M."/>
            <person name="White O."/>
            <person name="Barton G.J."/>
            <person name="Carlow C.K."/>
            <person name="Crawford M.J."/>
            <person name="Daub J."/>
            <person name="Dimmic M.W."/>
            <person name="Estes C.F."/>
            <person name="Foster J.M."/>
            <person name="Ganatra M."/>
            <person name="Gregory W.F."/>
            <person name="Johnson N.M."/>
            <person name="Jin J."/>
            <person name="Komuniecki R."/>
            <person name="Korf I."/>
            <person name="Kumar S."/>
            <person name="Laney S."/>
            <person name="Li B.W."/>
            <person name="Li W."/>
            <person name="Lindblom T.H."/>
            <person name="Lustigman S."/>
            <person name="Ma D."/>
            <person name="Maina C.V."/>
            <person name="Martin D.M."/>
            <person name="McCarter J.P."/>
            <person name="McReynolds L."/>
            <person name="Mitreva M."/>
            <person name="Nutman T.B."/>
            <person name="Parkinson J."/>
            <person name="Peregrin-Alvarez J.M."/>
            <person name="Poole C."/>
            <person name="Ren Q."/>
            <person name="Saunders L."/>
            <person name="Sluder A.E."/>
            <person name="Smith K."/>
            <person name="Stanke M."/>
            <person name="Unnasch T.R."/>
            <person name="Ware J."/>
            <person name="Wei A.D."/>
            <person name="Weil G."/>
            <person name="Williams D.J."/>
            <person name="Zhang Y."/>
            <person name="Williams S.A."/>
            <person name="Fraser-Liggett C."/>
            <person name="Slatko B."/>
            <person name="Blaxter M.L."/>
            <person name="Scott A.L."/>
        </authorList>
    </citation>
    <scope>NUCLEOTIDE SEQUENCE</scope>
    <source>
        <strain evidence="2 4">FR3</strain>
    </source>
</reference>
<dbReference type="WBParaSite" id="Bm359.1">
    <property type="protein sequence ID" value="Bm359.1"/>
    <property type="gene ID" value="WBGene00220620"/>
</dbReference>
<evidence type="ECO:0000313" key="4">
    <source>
        <dbReference type="Proteomes" id="UP000006672"/>
    </source>
</evidence>
<dbReference type="EMBL" id="LN856890">
    <property type="protein sequence ID" value="CDP93602.1"/>
    <property type="molecule type" value="Genomic_DNA"/>
</dbReference>